<dbReference type="GO" id="GO:0005886">
    <property type="term" value="C:plasma membrane"/>
    <property type="evidence" value="ECO:0007669"/>
    <property type="project" value="TreeGrafter"/>
</dbReference>
<dbReference type="InterPro" id="IPR002110">
    <property type="entry name" value="Ankyrin_rpt"/>
</dbReference>
<keyword evidence="5" id="KW-1185">Reference proteome</keyword>
<feature type="repeat" description="ANK" evidence="3">
    <location>
        <begin position="41"/>
        <end position="63"/>
    </location>
</feature>
<dbReference type="PROSITE" id="PS50088">
    <property type="entry name" value="ANK_REPEAT"/>
    <property type="match status" value="1"/>
</dbReference>
<dbReference type="PROSITE" id="PS50297">
    <property type="entry name" value="ANK_REP_REGION"/>
    <property type="match status" value="1"/>
</dbReference>
<protein>
    <submittedName>
        <fullName evidence="4">Uncharacterized protein</fullName>
    </submittedName>
</protein>
<keyword evidence="2 3" id="KW-0040">ANK repeat</keyword>
<dbReference type="SMART" id="SM00248">
    <property type="entry name" value="ANK"/>
    <property type="match status" value="4"/>
</dbReference>
<dbReference type="AlphaFoldDB" id="A0A803LAK4"/>
<sequence>MISWNIFRNTPSYIAAILGDVDFAKELLRRKPTLVSEVDLHKSTPLHLASATNNVEFVTLLLNVSPGNVCRAQDALGRCPVHVAAIKGRIDVLKELMRVDPGAALVRTDQDDSILHLCVKFNQFEALKVLMENISDDTFLKCGDYDGNTILHLSVLNQQSEPR</sequence>
<evidence type="ECO:0000313" key="5">
    <source>
        <dbReference type="Proteomes" id="UP000596660"/>
    </source>
</evidence>
<dbReference type="Gramene" id="AUR62008893-RA">
    <property type="protein sequence ID" value="AUR62008893-RA:cds"/>
    <property type="gene ID" value="AUR62008893"/>
</dbReference>
<evidence type="ECO:0000313" key="4">
    <source>
        <dbReference type="EnsemblPlants" id="AUR62008893-RA:cds"/>
    </source>
</evidence>
<dbReference type="Proteomes" id="UP000596660">
    <property type="component" value="Unplaced"/>
</dbReference>
<dbReference type="EnsemblPlants" id="AUR62008893-RA">
    <property type="protein sequence ID" value="AUR62008893-RA:cds"/>
    <property type="gene ID" value="AUR62008893"/>
</dbReference>
<proteinExistence type="predicted"/>
<evidence type="ECO:0000256" key="2">
    <source>
        <dbReference type="ARBA" id="ARBA00023043"/>
    </source>
</evidence>
<evidence type="ECO:0000256" key="3">
    <source>
        <dbReference type="PROSITE-ProRule" id="PRU00023"/>
    </source>
</evidence>
<organism evidence="4 5">
    <name type="scientific">Chenopodium quinoa</name>
    <name type="common">Quinoa</name>
    <dbReference type="NCBI Taxonomy" id="63459"/>
    <lineage>
        <taxon>Eukaryota</taxon>
        <taxon>Viridiplantae</taxon>
        <taxon>Streptophyta</taxon>
        <taxon>Embryophyta</taxon>
        <taxon>Tracheophyta</taxon>
        <taxon>Spermatophyta</taxon>
        <taxon>Magnoliopsida</taxon>
        <taxon>eudicotyledons</taxon>
        <taxon>Gunneridae</taxon>
        <taxon>Pentapetalae</taxon>
        <taxon>Caryophyllales</taxon>
        <taxon>Chenopodiaceae</taxon>
        <taxon>Chenopodioideae</taxon>
        <taxon>Atripliceae</taxon>
        <taxon>Chenopodium</taxon>
    </lineage>
</organism>
<dbReference type="PANTHER" id="PTHR24186:SF37">
    <property type="entry name" value="PGG DOMAIN-CONTAINING PROTEIN"/>
    <property type="match status" value="1"/>
</dbReference>
<dbReference type="SUPFAM" id="SSF48403">
    <property type="entry name" value="Ankyrin repeat"/>
    <property type="match status" value="1"/>
</dbReference>
<dbReference type="Pfam" id="PF12796">
    <property type="entry name" value="Ank_2"/>
    <property type="match status" value="1"/>
</dbReference>
<dbReference type="Gene3D" id="1.25.40.20">
    <property type="entry name" value="Ankyrin repeat-containing domain"/>
    <property type="match status" value="1"/>
</dbReference>
<dbReference type="InterPro" id="IPR036770">
    <property type="entry name" value="Ankyrin_rpt-contain_sf"/>
</dbReference>
<keyword evidence="1" id="KW-0677">Repeat</keyword>
<accession>A0A803LAK4</accession>
<evidence type="ECO:0000256" key="1">
    <source>
        <dbReference type="ARBA" id="ARBA00022737"/>
    </source>
</evidence>
<reference evidence="4" key="1">
    <citation type="journal article" date="2017" name="Nature">
        <title>The genome of Chenopodium quinoa.</title>
        <authorList>
            <person name="Jarvis D.E."/>
            <person name="Ho Y.S."/>
            <person name="Lightfoot D.J."/>
            <person name="Schmoeckel S.M."/>
            <person name="Li B."/>
            <person name="Borm T.J.A."/>
            <person name="Ohyanagi H."/>
            <person name="Mineta K."/>
            <person name="Michell C.T."/>
            <person name="Saber N."/>
            <person name="Kharbatia N.M."/>
            <person name="Rupper R.R."/>
            <person name="Sharp A.R."/>
            <person name="Dally N."/>
            <person name="Boughton B.A."/>
            <person name="Woo Y.H."/>
            <person name="Gao G."/>
            <person name="Schijlen E.G.W.M."/>
            <person name="Guo X."/>
            <person name="Momin A.A."/>
            <person name="Negrao S."/>
            <person name="Al-Babili S."/>
            <person name="Gehring C."/>
            <person name="Roessner U."/>
            <person name="Jung C."/>
            <person name="Murphy K."/>
            <person name="Arold S.T."/>
            <person name="Gojobori T."/>
            <person name="van der Linden C.G."/>
            <person name="van Loo E.N."/>
            <person name="Jellen E.N."/>
            <person name="Maughan P.J."/>
            <person name="Tester M."/>
        </authorList>
    </citation>
    <scope>NUCLEOTIDE SEQUENCE [LARGE SCALE GENOMIC DNA]</scope>
    <source>
        <strain evidence="4">cv. PI 614886</strain>
    </source>
</reference>
<name>A0A803LAK4_CHEQI</name>
<dbReference type="OMA" id="LINAMPE"/>
<dbReference type="PANTHER" id="PTHR24186">
    <property type="entry name" value="PROTEIN PHOSPHATASE 1 REGULATORY SUBUNIT"/>
    <property type="match status" value="1"/>
</dbReference>
<reference evidence="4" key="2">
    <citation type="submission" date="2021-03" db="UniProtKB">
        <authorList>
            <consortium name="EnsemblPlants"/>
        </authorList>
    </citation>
    <scope>IDENTIFICATION</scope>
</reference>